<dbReference type="InterPro" id="IPR011992">
    <property type="entry name" value="EF-hand-dom_pair"/>
</dbReference>
<keyword evidence="2" id="KW-0677">Repeat</keyword>
<reference evidence="7" key="2">
    <citation type="submission" date="2014-06" db="EMBL/GenBank/DDBJ databases">
        <authorList>
            <person name="Genoscope - CEA"/>
        </authorList>
    </citation>
    <scope>NUCLEOTIDE SEQUENCE</scope>
</reference>
<keyword evidence="8" id="KW-1185">Reference proteome</keyword>
<feature type="domain" description="EF-hand" evidence="5">
    <location>
        <begin position="114"/>
        <end position="149"/>
    </location>
</feature>
<dbReference type="PANTHER" id="PTHR10891">
    <property type="entry name" value="EF-HAND CALCIUM-BINDING DOMAIN CONTAINING PROTEIN"/>
    <property type="match status" value="1"/>
</dbReference>
<name>A0A078GAQ1_BRANA</name>
<keyword evidence="3" id="KW-0106">Calcium</keyword>
<dbReference type="InterPro" id="IPR039647">
    <property type="entry name" value="EF_hand_pair_protein_CML-like"/>
</dbReference>
<evidence type="ECO:0000313" key="6">
    <source>
        <dbReference type="EMBL" id="CAF2087007.1"/>
    </source>
</evidence>
<dbReference type="AlphaFoldDB" id="A0A078GAQ1"/>
<dbReference type="EMBL" id="HG994360">
    <property type="protein sequence ID" value="CAF2087007.1"/>
    <property type="molecule type" value="Genomic_DNA"/>
</dbReference>
<evidence type="ECO:0000256" key="3">
    <source>
        <dbReference type="ARBA" id="ARBA00022837"/>
    </source>
</evidence>
<dbReference type="CDD" id="cd00051">
    <property type="entry name" value="EFh"/>
    <property type="match status" value="1"/>
</dbReference>
<dbReference type="SUPFAM" id="SSF47473">
    <property type="entry name" value="EF-hand"/>
    <property type="match status" value="1"/>
</dbReference>
<evidence type="ECO:0000256" key="4">
    <source>
        <dbReference type="SAM" id="Phobius"/>
    </source>
</evidence>
<dbReference type="Pfam" id="PF13499">
    <property type="entry name" value="EF-hand_7"/>
    <property type="match status" value="1"/>
</dbReference>
<dbReference type="GO" id="GO:0005509">
    <property type="term" value="F:calcium ion binding"/>
    <property type="evidence" value="ECO:0000318"/>
    <property type="project" value="GO_Central"/>
</dbReference>
<dbReference type="PROSITE" id="PS00018">
    <property type="entry name" value="EF_HAND_1"/>
    <property type="match status" value="2"/>
</dbReference>
<dbReference type="Proteomes" id="UP001295469">
    <property type="component" value="Chromosome A06"/>
</dbReference>
<reference evidence="7 8" key="1">
    <citation type="journal article" date="2014" name="Science">
        <title>Plant genetics. Early allopolyploid evolution in the post-Neolithic Brassica napus oilseed genome.</title>
        <authorList>
            <person name="Chalhoub B."/>
            <person name="Denoeud F."/>
            <person name="Liu S."/>
            <person name="Parkin I.A."/>
            <person name="Tang H."/>
            <person name="Wang X."/>
            <person name="Chiquet J."/>
            <person name="Belcram H."/>
            <person name="Tong C."/>
            <person name="Samans B."/>
            <person name="Correa M."/>
            <person name="Da Silva C."/>
            <person name="Just J."/>
            <person name="Falentin C."/>
            <person name="Koh C.S."/>
            <person name="Le Clainche I."/>
            <person name="Bernard M."/>
            <person name="Bento P."/>
            <person name="Noel B."/>
            <person name="Labadie K."/>
            <person name="Alberti A."/>
            <person name="Charles M."/>
            <person name="Arnaud D."/>
            <person name="Guo H."/>
            <person name="Daviaud C."/>
            <person name="Alamery S."/>
            <person name="Jabbari K."/>
            <person name="Zhao M."/>
            <person name="Edger P.P."/>
            <person name="Chelaifa H."/>
            <person name="Tack D."/>
            <person name="Lassalle G."/>
            <person name="Mestiri I."/>
            <person name="Schnel N."/>
            <person name="Le Paslier M.C."/>
            <person name="Fan G."/>
            <person name="Renault V."/>
            <person name="Bayer P.E."/>
            <person name="Golicz A.A."/>
            <person name="Manoli S."/>
            <person name="Lee T.H."/>
            <person name="Thi V.H."/>
            <person name="Chalabi S."/>
            <person name="Hu Q."/>
            <person name="Fan C."/>
            <person name="Tollenaere R."/>
            <person name="Lu Y."/>
            <person name="Battail C."/>
            <person name="Shen J."/>
            <person name="Sidebottom C.H."/>
            <person name="Wang X."/>
            <person name="Canaguier A."/>
            <person name="Chauveau A."/>
            <person name="Berard A."/>
            <person name="Deniot G."/>
            <person name="Guan M."/>
            <person name="Liu Z."/>
            <person name="Sun F."/>
            <person name="Lim Y.P."/>
            <person name="Lyons E."/>
            <person name="Town C.D."/>
            <person name="Bancroft I."/>
            <person name="Wang X."/>
            <person name="Meng J."/>
            <person name="Ma J."/>
            <person name="Pires J.C."/>
            <person name="King G.J."/>
            <person name="Brunel D."/>
            <person name="Delourme R."/>
            <person name="Renard M."/>
            <person name="Aury J.M."/>
            <person name="Adams K.L."/>
            <person name="Batley J."/>
            <person name="Snowdon R.J."/>
            <person name="Tost J."/>
            <person name="Edwards D."/>
            <person name="Zhou Y."/>
            <person name="Hua W."/>
            <person name="Sharpe A.G."/>
            <person name="Paterson A.H."/>
            <person name="Guan C."/>
            <person name="Wincker P."/>
        </authorList>
    </citation>
    <scope>NUCLEOTIDE SEQUENCE [LARGE SCALE GENOMIC DNA]</scope>
    <source>
        <strain evidence="8">cv. Darmor-bzh</strain>
    </source>
</reference>
<dbReference type="Proteomes" id="UP000028999">
    <property type="component" value="Unassembled WGS sequence"/>
</dbReference>
<evidence type="ECO:0000256" key="2">
    <source>
        <dbReference type="ARBA" id="ARBA00022737"/>
    </source>
</evidence>
<feature type="domain" description="EF-hand" evidence="5">
    <location>
        <begin position="151"/>
        <end position="185"/>
    </location>
</feature>
<dbReference type="EMBL" id="LK032124">
    <property type="protein sequence ID" value="CDY21788.1"/>
    <property type="molecule type" value="Genomic_DNA"/>
</dbReference>
<keyword evidence="4" id="KW-0472">Membrane</keyword>
<protein>
    <submittedName>
        <fullName evidence="6">(rape) hypothetical protein</fullName>
    </submittedName>
    <submittedName>
        <fullName evidence="7">BnaA06g20570D protein</fullName>
    </submittedName>
</protein>
<keyword evidence="4" id="KW-0812">Transmembrane</keyword>
<gene>
    <name evidence="7" type="primary">BnaA06g20570D</name>
    <name evidence="6" type="ORF">DARMORV10_A06P27180.1</name>
    <name evidence="7" type="ORF">GSBRNA2T00016322001</name>
</gene>
<dbReference type="InterPro" id="IPR002048">
    <property type="entry name" value="EF_hand_dom"/>
</dbReference>
<dbReference type="STRING" id="3708.A0A078GAQ1"/>
<dbReference type="PROSITE" id="PS50222">
    <property type="entry name" value="EF_HAND_2"/>
    <property type="match status" value="2"/>
</dbReference>
<feature type="transmembrane region" description="Helical" evidence="4">
    <location>
        <begin position="34"/>
        <end position="51"/>
    </location>
</feature>
<reference evidence="6" key="3">
    <citation type="submission" date="2021-01" db="EMBL/GenBank/DDBJ databases">
        <authorList>
            <consortium name="Genoscope - CEA"/>
            <person name="William W."/>
        </authorList>
    </citation>
    <scope>NUCLEOTIDE SEQUENCE</scope>
</reference>
<dbReference type="FunFam" id="1.10.238.10:FF:000629">
    <property type="entry name" value="Parvalbumin beta 2"/>
    <property type="match status" value="1"/>
</dbReference>
<sequence>MEDSSALSPISLLTIATFLFILNLMMMILDFSSYFPYPLQLFFSNAYILFASTKDMKINMIELPIIKKVFVPSRVDNNKMSVEEVKVMIDDSEVLYERLIEEGEEYLLEKTEMTGKEIVKKAFRLFDENQDGFIDENELKHVFCLLGYDECTKMECRKMVKVFDENRDGKIDFDEFVKLIDKSFP</sequence>
<dbReference type="OMA" id="ELKHVFC"/>
<feature type="transmembrane region" description="Helical" evidence="4">
    <location>
        <begin position="7"/>
        <end position="28"/>
    </location>
</feature>
<accession>A0A078GAQ1</accession>
<proteinExistence type="predicted"/>
<evidence type="ECO:0000313" key="8">
    <source>
        <dbReference type="Proteomes" id="UP000028999"/>
    </source>
</evidence>
<evidence type="ECO:0000256" key="1">
    <source>
        <dbReference type="ARBA" id="ARBA00022723"/>
    </source>
</evidence>
<organism evidence="7 8">
    <name type="scientific">Brassica napus</name>
    <name type="common">Rape</name>
    <dbReference type="NCBI Taxonomy" id="3708"/>
    <lineage>
        <taxon>Eukaryota</taxon>
        <taxon>Viridiplantae</taxon>
        <taxon>Streptophyta</taxon>
        <taxon>Embryophyta</taxon>
        <taxon>Tracheophyta</taxon>
        <taxon>Spermatophyta</taxon>
        <taxon>Magnoliopsida</taxon>
        <taxon>eudicotyledons</taxon>
        <taxon>Gunneridae</taxon>
        <taxon>Pentapetalae</taxon>
        <taxon>rosids</taxon>
        <taxon>malvids</taxon>
        <taxon>Brassicales</taxon>
        <taxon>Brassicaceae</taxon>
        <taxon>Brassiceae</taxon>
        <taxon>Brassica</taxon>
    </lineage>
</organism>
<dbReference type="Gramene" id="CDY21788">
    <property type="protein sequence ID" value="CDY21788"/>
    <property type="gene ID" value="GSBRNA2T00016322001"/>
</dbReference>
<evidence type="ECO:0000313" key="7">
    <source>
        <dbReference type="EMBL" id="CDY21788.1"/>
    </source>
</evidence>
<keyword evidence="1" id="KW-0479">Metal-binding</keyword>
<dbReference type="Gene3D" id="1.10.238.10">
    <property type="entry name" value="EF-hand"/>
    <property type="match status" value="1"/>
</dbReference>
<dbReference type="SMART" id="SM00054">
    <property type="entry name" value="EFh"/>
    <property type="match status" value="2"/>
</dbReference>
<evidence type="ECO:0000259" key="5">
    <source>
        <dbReference type="PROSITE" id="PS50222"/>
    </source>
</evidence>
<dbReference type="PaxDb" id="3708-A0A078GAQ1"/>
<dbReference type="InterPro" id="IPR018247">
    <property type="entry name" value="EF_Hand_1_Ca_BS"/>
</dbReference>
<keyword evidence="4" id="KW-1133">Transmembrane helix</keyword>